<reference evidence="2 3" key="1">
    <citation type="submission" date="2024-07" db="EMBL/GenBank/DDBJ databases">
        <authorList>
            <person name="Kang M."/>
        </authorList>
    </citation>
    <scope>NUCLEOTIDE SEQUENCE [LARGE SCALE GENOMIC DNA]</scope>
    <source>
        <strain evidence="2 3">DFM31</strain>
    </source>
</reference>
<organism evidence="2 3">
    <name type="scientific">Meridianimarinicoccus marinus</name>
    <dbReference type="NCBI Taxonomy" id="3231483"/>
    <lineage>
        <taxon>Bacteria</taxon>
        <taxon>Pseudomonadati</taxon>
        <taxon>Pseudomonadota</taxon>
        <taxon>Alphaproteobacteria</taxon>
        <taxon>Rhodobacterales</taxon>
        <taxon>Paracoccaceae</taxon>
        <taxon>Meridianimarinicoccus</taxon>
    </lineage>
</organism>
<accession>A0ABV3L3T2</accession>
<keyword evidence="1" id="KW-0732">Signal</keyword>
<comment type="caution">
    <text evidence="2">The sequence shown here is derived from an EMBL/GenBank/DDBJ whole genome shotgun (WGS) entry which is preliminary data.</text>
</comment>
<protein>
    <submittedName>
        <fullName evidence="2">Uncharacterized protein</fullName>
    </submittedName>
</protein>
<dbReference type="RefSeq" id="WP_366191346.1">
    <property type="nucleotide sequence ID" value="NZ_JBFBVU010000002.1"/>
</dbReference>
<evidence type="ECO:0000256" key="1">
    <source>
        <dbReference type="SAM" id="SignalP"/>
    </source>
</evidence>
<proteinExistence type="predicted"/>
<dbReference type="PROSITE" id="PS51257">
    <property type="entry name" value="PROKAR_LIPOPROTEIN"/>
    <property type="match status" value="1"/>
</dbReference>
<keyword evidence="3" id="KW-1185">Reference proteome</keyword>
<sequence length="103" mass="9925">MTLARLYRLFAALILAAGLTACGPPQPDLGASVGTGGPAAHAGVQSGRVSAGVSTSGTYAAVDVVQTDKVDVTVGTHGAGASVRVGNSPVRVGLGTGGLRLGI</sequence>
<dbReference type="EMBL" id="JBFBVU010000002">
    <property type="protein sequence ID" value="MEV8465707.1"/>
    <property type="molecule type" value="Genomic_DNA"/>
</dbReference>
<evidence type="ECO:0000313" key="3">
    <source>
        <dbReference type="Proteomes" id="UP001553161"/>
    </source>
</evidence>
<feature type="signal peptide" evidence="1">
    <location>
        <begin position="1"/>
        <end position="21"/>
    </location>
</feature>
<gene>
    <name evidence="2" type="ORF">AB0T83_02790</name>
</gene>
<feature type="chain" id="PRO_5046357649" evidence="1">
    <location>
        <begin position="22"/>
        <end position="103"/>
    </location>
</feature>
<name>A0ABV3L3T2_9RHOB</name>
<dbReference type="Proteomes" id="UP001553161">
    <property type="component" value="Unassembled WGS sequence"/>
</dbReference>
<evidence type="ECO:0000313" key="2">
    <source>
        <dbReference type="EMBL" id="MEV8465707.1"/>
    </source>
</evidence>